<evidence type="ECO:0000313" key="2">
    <source>
        <dbReference type="Proteomes" id="UP001168096"/>
    </source>
</evidence>
<sequence>MSAIVAVLVGLSFGQAFAQQQAPANLPAAASGQAQVKWSTDSFVGDLLDYAPAKAILVKHMPEIAKDDQIEQARGMTFRSLQQFAPDAITDALLAAIDADLAKLPPQQATATKP</sequence>
<evidence type="ECO:0000313" key="1">
    <source>
        <dbReference type="EMBL" id="MFJ1471715.1"/>
    </source>
</evidence>
<dbReference type="Proteomes" id="UP001168096">
    <property type="component" value="Unassembled WGS sequence"/>
</dbReference>
<organism evidence="1 2">
    <name type="scientific">Massilia orientalis</name>
    <dbReference type="NCBI Taxonomy" id="3050128"/>
    <lineage>
        <taxon>Bacteria</taxon>
        <taxon>Pseudomonadati</taxon>
        <taxon>Pseudomonadota</taxon>
        <taxon>Betaproteobacteria</taxon>
        <taxon>Burkholderiales</taxon>
        <taxon>Oxalobacteraceae</taxon>
        <taxon>Telluria group</taxon>
        <taxon>Massilia</taxon>
    </lineage>
</organism>
<name>A0ACC7MI11_9BURK</name>
<gene>
    <name evidence="1" type="ORF">QPK29_028685</name>
</gene>
<accession>A0ACC7MI11</accession>
<dbReference type="EMBL" id="JASNRB020000026">
    <property type="protein sequence ID" value="MFJ1471715.1"/>
    <property type="molecule type" value="Genomic_DNA"/>
</dbReference>
<reference evidence="1" key="1">
    <citation type="submission" date="2024-11" db="EMBL/GenBank/DDBJ databases">
        <title>Description of Massilia orientalis sp. nov., isolated from rhizosphere soil of Ageratina adenophora.</title>
        <authorList>
            <person name="Wang Y."/>
        </authorList>
    </citation>
    <scope>NUCLEOTIDE SEQUENCE</scope>
    <source>
        <strain evidence="1">YIM B02787</strain>
    </source>
</reference>
<protein>
    <submittedName>
        <fullName evidence="1">Uncharacterized protein</fullName>
    </submittedName>
</protein>
<keyword evidence="2" id="KW-1185">Reference proteome</keyword>
<proteinExistence type="predicted"/>
<comment type="caution">
    <text evidence="1">The sequence shown here is derived from an EMBL/GenBank/DDBJ whole genome shotgun (WGS) entry which is preliminary data.</text>
</comment>